<accession>A0A6P7G3A3</accession>
<keyword evidence="1" id="KW-1133">Transmembrane helix</keyword>
<sequence length="221" mass="24897">MELSLILGIVSIILPHFTSAASNFSTEQINSIEDTTQTPLKAYLTNGEIILLPKSEFPPKNEILLYKVVRKLRDLWNNGDENTVTGRCIQLAKRIRALIPAAVFAMGVIVTLLGFLTMFSLKSIGMLALLLLINVSGAVAKTTAFLAYKGKEHHRPSTVHFHVHKDDDFHGGYPHIGHSSPDVDWDRKSRINQELMELDRLESYNLYNKLLKDLALKNYKI</sequence>
<dbReference type="KEGG" id="dvv:114337190"/>
<evidence type="ECO:0000313" key="3">
    <source>
        <dbReference type="EnsemblMetazoa" id="XP_028143401.1"/>
    </source>
</evidence>
<name>A0A6P7G3A3_DIAVI</name>
<evidence type="ECO:0000313" key="4">
    <source>
        <dbReference type="Proteomes" id="UP001652700"/>
    </source>
</evidence>
<gene>
    <name evidence="5" type="primary">LOC114337190</name>
</gene>
<feature type="chain" id="PRO_5028130780" evidence="2">
    <location>
        <begin position="21"/>
        <end position="221"/>
    </location>
</feature>
<proteinExistence type="predicted"/>
<dbReference type="EnsemblMetazoa" id="XM_050657672.1">
    <property type="protein sequence ID" value="XP_050513629.1"/>
    <property type="gene ID" value="LOC114337190"/>
</dbReference>
<keyword evidence="1" id="KW-0472">Membrane</keyword>
<dbReference type="Proteomes" id="UP001652700">
    <property type="component" value="Unplaced"/>
</dbReference>
<feature type="transmembrane region" description="Helical" evidence="1">
    <location>
        <begin position="97"/>
        <end position="119"/>
    </location>
</feature>
<reference evidence="3" key="2">
    <citation type="submission" date="2025-05" db="UniProtKB">
        <authorList>
            <consortium name="EnsemblMetazoa"/>
        </authorList>
    </citation>
    <scope>IDENTIFICATION</scope>
</reference>
<feature type="signal peptide" evidence="2">
    <location>
        <begin position="1"/>
        <end position="20"/>
    </location>
</feature>
<evidence type="ECO:0000256" key="2">
    <source>
        <dbReference type="SAM" id="SignalP"/>
    </source>
</evidence>
<dbReference type="AlphaFoldDB" id="A0A6P7G3A3"/>
<keyword evidence="1" id="KW-0812">Transmembrane</keyword>
<keyword evidence="2" id="KW-0732">Signal</keyword>
<dbReference type="GeneID" id="114337190"/>
<evidence type="ECO:0000313" key="5">
    <source>
        <dbReference type="RefSeq" id="XP_028143401.1"/>
    </source>
</evidence>
<feature type="transmembrane region" description="Helical" evidence="1">
    <location>
        <begin position="126"/>
        <end position="148"/>
    </location>
</feature>
<organism evidence="5">
    <name type="scientific">Diabrotica virgifera virgifera</name>
    <name type="common">western corn rootworm</name>
    <dbReference type="NCBI Taxonomy" id="50390"/>
    <lineage>
        <taxon>Eukaryota</taxon>
        <taxon>Metazoa</taxon>
        <taxon>Ecdysozoa</taxon>
        <taxon>Arthropoda</taxon>
        <taxon>Hexapoda</taxon>
        <taxon>Insecta</taxon>
        <taxon>Pterygota</taxon>
        <taxon>Neoptera</taxon>
        <taxon>Endopterygota</taxon>
        <taxon>Coleoptera</taxon>
        <taxon>Polyphaga</taxon>
        <taxon>Cucujiformia</taxon>
        <taxon>Chrysomeloidea</taxon>
        <taxon>Chrysomelidae</taxon>
        <taxon>Galerucinae</taxon>
        <taxon>Diabroticina</taxon>
        <taxon>Diabroticites</taxon>
        <taxon>Diabrotica</taxon>
    </lineage>
</organism>
<dbReference type="OrthoDB" id="6611212at2759"/>
<evidence type="ECO:0000256" key="1">
    <source>
        <dbReference type="SAM" id="Phobius"/>
    </source>
</evidence>
<dbReference type="EnsemblMetazoa" id="XM_028287600.2">
    <property type="protein sequence ID" value="XP_028143401.1"/>
    <property type="gene ID" value="LOC114337190"/>
</dbReference>
<dbReference type="RefSeq" id="XP_050513629.1">
    <property type="nucleotide sequence ID" value="XM_050657672.1"/>
</dbReference>
<protein>
    <submittedName>
        <fullName evidence="5">Uncharacterized protein LOC114337190</fullName>
    </submittedName>
</protein>
<keyword evidence="4" id="KW-1185">Reference proteome</keyword>
<dbReference type="InParanoid" id="A0A6P7G3A3"/>
<dbReference type="RefSeq" id="XP_028143401.1">
    <property type="nucleotide sequence ID" value="XM_028287600.1"/>
</dbReference>
<reference evidence="5" key="1">
    <citation type="submission" date="2025-04" db="UniProtKB">
        <authorList>
            <consortium name="RefSeq"/>
        </authorList>
    </citation>
    <scope>IDENTIFICATION</scope>
    <source>
        <tissue evidence="5">Whole insect</tissue>
    </source>
</reference>